<dbReference type="EMBL" id="CAXIEN010000127">
    <property type="protein sequence ID" value="CAL1280020.1"/>
    <property type="molecule type" value="Genomic_DNA"/>
</dbReference>
<dbReference type="PANTHER" id="PTHR23301:SF100">
    <property type="entry name" value="GASP, ISOFORM A"/>
    <property type="match status" value="1"/>
</dbReference>
<dbReference type="Gene3D" id="2.170.140.10">
    <property type="entry name" value="Chitin binding domain"/>
    <property type="match status" value="1"/>
</dbReference>
<dbReference type="SMART" id="SM00494">
    <property type="entry name" value="ChtBD2"/>
    <property type="match status" value="1"/>
</dbReference>
<dbReference type="SUPFAM" id="SSF57625">
    <property type="entry name" value="Invertebrate chitin-binding proteins"/>
    <property type="match status" value="1"/>
</dbReference>
<dbReference type="Pfam" id="PF01607">
    <property type="entry name" value="CBM_14"/>
    <property type="match status" value="1"/>
</dbReference>
<organism evidence="7 8">
    <name type="scientific">Larinioides sclopetarius</name>
    <dbReference type="NCBI Taxonomy" id="280406"/>
    <lineage>
        <taxon>Eukaryota</taxon>
        <taxon>Metazoa</taxon>
        <taxon>Ecdysozoa</taxon>
        <taxon>Arthropoda</taxon>
        <taxon>Chelicerata</taxon>
        <taxon>Arachnida</taxon>
        <taxon>Araneae</taxon>
        <taxon>Araneomorphae</taxon>
        <taxon>Entelegynae</taxon>
        <taxon>Araneoidea</taxon>
        <taxon>Araneidae</taxon>
        <taxon>Larinioides</taxon>
    </lineage>
</organism>
<evidence type="ECO:0000313" key="7">
    <source>
        <dbReference type="EMBL" id="CAL1280020.1"/>
    </source>
</evidence>
<dbReference type="InterPro" id="IPR051940">
    <property type="entry name" value="Chitin_bind-dev_reg"/>
</dbReference>
<evidence type="ECO:0000313" key="8">
    <source>
        <dbReference type="Proteomes" id="UP001497382"/>
    </source>
</evidence>
<evidence type="ECO:0000259" key="6">
    <source>
        <dbReference type="PROSITE" id="PS50940"/>
    </source>
</evidence>
<name>A0AAV2AAD0_9ARAC</name>
<keyword evidence="8" id="KW-1185">Reference proteome</keyword>
<keyword evidence="2" id="KW-0732">Signal</keyword>
<keyword evidence="3" id="KW-0677">Repeat</keyword>
<keyword evidence="4" id="KW-1015">Disulfide bond</keyword>
<comment type="caution">
    <text evidence="7">The sequence shown here is derived from an EMBL/GenBank/DDBJ whole genome shotgun (WGS) entry which is preliminary data.</text>
</comment>
<gene>
    <name evidence="7" type="ORF">LARSCL_LOCUS10725</name>
</gene>
<keyword evidence="5" id="KW-0325">Glycoprotein</keyword>
<protein>
    <recommendedName>
        <fullName evidence="6">Chitin-binding type-2 domain-containing protein</fullName>
    </recommendedName>
</protein>
<evidence type="ECO:0000256" key="5">
    <source>
        <dbReference type="ARBA" id="ARBA00023180"/>
    </source>
</evidence>
<dbReference type="InterPro" id="IPR002557">
    <property type="entry name" value="Chitin-bd_dom"/>
</dbReference>
<keyword evidence="1" id="KW-0147">Chitin-binding</keyword>
<sequence>MLLKRTRTKRLFLEEMECSQCEWKCCLLVSQIMNKRVVFATVAMIKEVAEGFVCPDPSDVDQPGLYSRHAHPTDCRKFYVCIEGTARPYGCSLGTVFNVDSLQCDEPENVPGCENYYGDLDVKALKKAQG</sequence>
<reference evidence="7 8" key="1">
    <citation type="submission" date="2024-04" db="EMBL/GenBank/DDBJ databases">
        <authorList>
            <person name="Rising A."/>
            <person name="Reimegard J."/>
            <person name="Sonavane S."/>
            <person name="Akerstrom W."/>
            <person name="Nylinder S."/>
            <person name="Hedman E."/>
            <person name="Kallberg Y."/>
        </authorList>
    </citation>
    <scope>NUCLEOTIDE SEQUENCE [LARGE SCALE GENOMIC DNA]</scope>
</reference>
<proteinExistence type="predicted"/>
<dbReference type="PROSITE" id="PS50940">
    <property type="entry name" value="CHIT_BIND_II"/>
    <property type="match status" value="1"/>
</dbReference>
<accession>A0AAV2AAD0</accession>
<dbReference type="GO" id="GO:0005576">
    <property type="term" value="C:extracellular region"/>
    <property type="evidence" value="ECO:0007669"/>
    <property type="project" value="InterPro"/>
</dbReference>
<dbReference type="InterPro" id="IPR036508">
    <property type="entry name" value="Chitin-bd_dom_sf"/>
</dbReference>
<dbReference type="AlphaFoldDB" id="A0AAV2AAD0"/>
<evidence type="ECO:0000256" key="4">
    <source>
        <dbReference type="ARBA" id="ARBA00023157"/>
    </source>
</evidence>
<dbReference type="PANTHER" id="PTHR23301">
    <property type="entry name" value="CHITIN BINDING PERITROPHIN-A"/>
    <property type="match status" value="1"/>
</dbReference>
<evidence type="ECO:0000256" key="3">
    <source>
        <dbReference type="ARBA" id="ARBA00022737"/>
    </source>
</evidence>
<dbReference type="GO" id="GO:0008061">
    <property type="term" value="F:chitin binding"/>
    <property type="evidence" value="ECO:0007669"/>
    <property type="project" value="UniProtKB-KW"/>
</dbReference>
<evidence type="ECO:0000256" key="1">
    <source>
        <dbReference type="ARBA" id="ARBA00022669"/>
    </source>
</evidence>
<dbReference type="Proteomes" id="UP001497382">
    <property type="component" value="Unassembled WGS sequence"/>
</dbReference>
<evidence type="ECO:0000256" key="2">
    <source>
        <dbReference type="ARBA" id="ARBA00022729"/>
    </source>
</evidence>
<feature type="domain" description="Chitin-binding type-2" evidence="6">
    <location>
        <begin position="51"/>
        <end position="115"/>
    </location>
</feature>